<comment type="similarity">
    <text evidence="1">Belongs to the ATP-dependent AMP-binding enzyme family.</text>
</comment>
<protein>
    <submittedName>
        <fullName evidence="5">Propionyl-CoA synthetase</fullName>
    </submittedName>
</protein>
<dbReference type="OrthoDB" id="9803968at2"/>
<dbReference type="CDD" id="cd05967">
    <property type="entry name" value="PrpE"/>
    <property type="match status" value="1"/>
</dbReference>
<evidence type="ECO:0000256" key="1">
    <source>
        <dbReference type="ARBA" id="ARBA00006432"/>
    </source>
</evidence>
<dbReference type="Pfam" id="PF13193">
    <property type="entry name" value="AMP-binding_C"/>
    <property type="match status" value="1"/>
</dbReference>
<dbReference type="InterPro" id="IPR025110">
    <property type="entry name" value="AMP-bd_C"/>
</dbReference>
<dbReference type="PANTHER" id="PTHR43347">
    <property type="entry name" value="ACYL-COA SYNTHETASE"/>
    <property type="match status" value="1"/>
</dbReference>
<dbReference type="STRING" id="92487.SAMN02745130_03296"/>
<sequence length="630" mass="69343">MSYKAEYERSMNDPEGFWKEKAEALQWYTFPETILSKDEHGIYRWFADGELNTAYMALDYHVEQGRGEQVAIIYDSPVSNTKAQVTYAELLNQVAKTAGMLRDLGVGKGDRVVIYMPMMVEAVVGMLATARLGAVHSVVFGGFAPPELAVRLEDAQPKVILSASCGIEISRVIEYKPLLDKAIELSSHKPQACVIFQRPQASSPLIEGRDYDWAQQVAQAEPAACVPVKGTDPLYILYTSGTTGKPKGVVRENGGHAVALNYSMQAIYNVGIGDVFWAASDVGWVVGHSYIVYAPLIRGCTTVVYEGKPIMTPDAGAFWRVCDEYGVKALFTAPTAFRAIKKEDAHGEFFKKYDLSKLQTIFSAGERLDPPSQEWLMEKSGKPVIDHWWQTETGWGITANLQGIEPMPIKLGSSTMPTPGFNVQILDEAGQQLKNGEQGYIALKLPLPPACLATVWGNVDKFKESYLSTFEGYYASGDGGYIDQDGYVFVMGRVDDVINVAGHRLSTGEMEEIIGSHTVVAECAVVGRDDDLKGQIPIGLVVLKSGVEIDEASLSKELVTMIRNSIGAIACYKDTYIVKRLPKTRSGKILRKNMRQMINGENYVVPSTIDDPGIMPEIEALLRERGVIRS</sequence>
<dbReference type="Gene3D" id="3.30.300.30">
    <property type="match status" value="1"/>
</dbReference>
<keyword evidence="6" id="KW-1185">Reference proteome</keyword>
<reference evidence="6" key="1">
    <citation type="submission" date="2017-02" db="EMBL/GenBank/DDBJ databases">
        <authorList>
            <person name="Varghese N."/>
            <person name="Submissions S."/>
        </authorList>
    </citation>
    <scope>NUCLEOTIDE SEQUENCE [LARGE SCALE GENOMIC DNA]</scope>
    <source>
        <strain evidence="6">ATCC 49788</strain>
    </source>
</reference>
<gene>
    <name evidence="5" type="ORF">SAMN02745130_03296</name>
</gene>
<dbReference type="SUPFAM" id="SSF56801">
    <property type="entry name" value="Acetyl-CoA synthetase-like"/>
    <property type="match status" value="1"/>
</dbReference>
<dbReference type="PANTHER" id="PTHR43347:SF3">
    <property type="entry name" value="ACYL-COA SYNTHETASE SHORT-CHAIN FAMILY MEMBER 3, MITOCHONDRIAL"/>
    <property type="match status" value="1"/>
</dbReference>
<dbReference type="Proteomes" id="UP000190460">
    <property type="component" value="Unassembled WGS sequence"/>
</dbReference>
<dbReference type="RefSeq" id="WP_078923740.1">
    <property type="nucleotide sequence ID" value="NZ_FUYB01000021.1"/>
</dbReference>
<proteinExistence type="inferred from homology"/>
<dbReference type="EMBL" id="FUYB01000021">
    <property type="protein sequence ID" value="SKA91755.1"/>
    <property type="molecule type" value="Genomic_DNA"/>
</dbReference>
<evidence type="ECO:0000259" key="3">
    <source>
        <dbReference type="Pfam" id="PF13193"/>
    </source>
</evidence>
<dbReference type="GO" id="GO:0070013">
    <property type="term" value="C:intracellular organelle lumen"/>
    <property type="evidence" value="ECO:0007669"/>
    <property type="project" value="UniProtKB-ARBA"/>
</dbReference>
<feature type="domain" description="Acetyl-coenzyme A synthetase N-terminal" evidence="4">
    <location>
        <begin position="3"/>
        <end position="57"/>
    </location>
</feature>
<evidence type="ECO:0000259" key="4">
    <source>
        <dbReference type="Pfam" id="PF16177"/>
    </source>
</evidence>
<name>A0A1T4XRQ3_9GAMM</name>
<dbReference type="InterPro" id="IPR045851">
    <property type="entry name" value="AMP-bd_C_sf"/>
</dbReference>
<dbReference type="InterPro" id="IPR032387">
    <property type="entry name" value="ACAS_N"/>
</dbReference>
<feature type="domain" description="AMP-dependent synthetase/ligase" evidence="2">
    <location>
        <begin position="65"/>
        <end position="444"/>
    </location>
</feature>
<dbReference type="PROSITE" id="PS00455">
    <property type="entry name" value="AMP_BINDING"/>
    <property type="match status" value="1"/>
</dbReference>
<dbReference type="Pfam" id="PF16177">
    <property type="entry name" value="ACAS_N"/>
    <property type="match status" value="1"/>
</dbReference>
<dbReference type="Pfam" id="PF00501">
    <property type="entry name" value="AMP-binding"/>
    <property type="match status" value="1"/>
</dbReference>
<dbReference type="Gene3D" id="3.40.50.12780">
    <property type="entry name" value="N-terminal domain of ligase-like"/>
    <property type="match status" value="1"/>
</dbReference>
<evidence type="ECO:0000259" key="2">
    <source>
        <dbReference type="Pfam" id="PF00501"/>
    </source>
</evidence>
<dbReference type="InterPro" id="IPR042099">
    <property type="entry name" value="ANL_N_sf"/>
</dbReference>
<evidence type="ECO:0000313" key="5">
    <source>
        <dbReference type="EMBL" id="SKA91755.1"/>
    </source>
</evidence>
<dbReference type="FunFam" id="3.30.300.30:FF:000017">
    <property type="entry name" value="Acyl-CoA synthetase short-chain family member 3"/>
    <property type="match status" value="1"/>
</dbReference>
<dbReference type="FunFam" id="3.40.50.12780:FF:000011">
    <property type="entry name" value="Acetyl-coenzyme A synthetase 2-like, mitochondrial"/>
    <property type="match status" value="1"/>
</dbReference>
<evidence type="ECO:0000313" key="6">
    <source>
        <dbReference type="Proteomes" id="UP000190460"/>
    </source>
</evidence>
<feature type="domain" description="AMP-binding enzyme C-terminal" evidence="3">
    <location>
        <begin position="509"/>
        <end position="588"/>
    </location>
</feature>
<dbReference type="GO" id="GO:0050218">
    <property type="term" value="F:propionate-CoA ligase activity"/>
    <property type="evidence" value="ECO:0007669"/>
    <property type="project" value="TreeGrafter"/>
</dbReference>
<organism evidence="5 6">
    <name type="scientific">Thiothrix eikelboomii</name>
    <dbReference type="NCBI Taxonomy" id="92487"/>
    <lineage>
        <taxon>Bacteria</taxon>
        <taxon>Pseudomonadati</taxon>
        <taxon>Pseudomonadota</taxon>
        <taxon>Gammaproteobacteria</taxon>
        <taxon>Thiotrichales</taxon>
        <taxon>Thiotrichaceae</taxon>
        <taxon>Thiothrix</taxon>
    </lineage>
</organism>
<dbReference type="InterPro" id="IPR000873">
    <property type="entry name" value="AMP-dep_synth/lig_dom"/>
</dbReference>
<dbReference type="InterPro" id="IPR020845">
    <property type="entry name" value="AMP-binding_CS"/>
</dbReference>
<accession>A0A1T4XRQ3</accession>
<dbReference type="AlphaFoldDB" id="A0A1T4XRQ3"/>